<dbReference type="GO" id="GO:0015074">
    <property type="term" value="P:DNA integration"/>
    <property type="evidence" value="ECO:0007669"/>
    <property type="project" value="InterPro"/>
</dbReference>
<protein>
    <submittedName>
        <fullName evidence="2">Gag-Pol polyprotein</fullName>
    </submittedName>
</protein>
<sequence>MGSFPISNGYSYIFLDVDYVSKWVEARATKTNDAKAVVDFLNSNIFCRFGVPKALINDQGTHFCNRAMSSLLEKYGVVHKIANPPDCVRKSMSLELEELHLEAYENSRIYKQKVKRFHDNRILRKEFKVDQNDFML</sequence>
<accession>A0A371I9E0</accession>
<reference evidence="2" key="1">
    <citation type="submission" date="2018-05" db="EMBL/GenBank/DDBJ databases">
        <title>Draft genome of Mucuna pruriens seed.</title>
        <authorList>
            <person name="Nnadi N.E."/>
            <person name="Vos R."/>
            <person name="Hasami M.H."/>
            <person name="Devisetty U.K."/>
            <person name="Aguiy J.C."/>
        </authorList>
    </citation>
    <scope>NUCLEOTIDE SEQUENCE [LARGE SCALE GENOMIC DNA]</scope>
    <source>
        <strain evidence="2">JCA_2017</strain>
    </source>
</reference>
<keyword evidence="3" id="KW-1185">Reference proteome</keyword>
<feature type="non-terminal residue" evidence="2">
    <location>
        <position position="1"/>
    </location>
</feature>
<gene>
    <name evidence="2" type="primary">gag-pol</name>
    <name evidence="2" type="ORF">CR513_03657</name>
</gene>
<proteinExistence type="predicted"/>
<feature type="non-terminal residue" evidence="2">
    <location>
        <position position="136"/>
    </location>
</feature>
<dbReference type="Gene3D" id="3.30.420.10">
    <property type="entry name" value="Ribonuclease H-like superfamily/Ribonuclease H"/>
    <property type="match status" value="1"/>
</dbReference>
<dbReference type="PROSITE" id="PS50994">
    <property type="entry name" value="INTEGRASE"/>
    <property type="match status" value="1"/>
</dbReference>
<dbReference type="Pfam" id="PF00665">
    <property type="entry name" value="rve"/>
    <property type="match status" value="1"/>
</dbReference>
<evidence type="ECO:0000313" key="2">
    <source>
        <dbReference type="EMBL" id="RDY11667.1"/>
    </source>
</evidence>
<dbReference type="InterPro" id="IPR012337">
    <property type="entry name" value="RNaseH-like_sf"/>
</dbReference>
<dbReference type="InterPro" id="IPR052160">
    <property type="entry name" value="Gypsy_RT_Integrase-like"/>
</dbReference>
<name>A0A371I9E0_MUCPR</name>
<evidence type="ECO:0000313" key="3">
    <source>
        <dbReference type="Proteomes" id="UP000257109"/>
    </source>
</evidence>
<dbReference type="AlphaFoldDB" id="A0A371I9E0"/>
<dbReference type="GO" id="GO:0003676">
    <property type="term" value="F:nucleic acid binding"/>
    <property type="evidence" value="ECO:0007669"/>
    <property type="project" value="InterPro"/>
</dbReference>
<dbReference type="PANTHER" id="PTHR47266">
    <property type="entry name" value="ENDONUCLEASE-RELATED"/>
    <property type="match status" value="1"/>
</dbReference>
<comment type="caution">
    <text evidence="2">The sequence shown here is derived from an EMBL/GenBank/DDBJ whole genome shotgun (WGS) entry which is preliminary data.</text>
</comment>
<dbReference type="OrthoDB" id="10068564at2759"/>
<dbReference type="Proteomes" id="UP000257109">
    <property type="component" value="Unassembled WGS sequence"/>
</dbReference>
<dbReference type="InterPro" id="IPR001584">
    <property type="entry name" value="Integrase_cat-core"/>
</dbReference>
<dbReference type="SUPFAM" id="SSF53098">
    <property type="entry name" value="Ribonuclease H-like"/>
    <property type="match status" value="1"/>
</dbReference>
<evidence type="ECO:0000259" key="1">
    <source>
        <dbReference type="PROSITE" id="PS50994"/>
    </source>
</evidence>
<feature type="domain" description="Integrase catalytic" evidence="1">
    <location>
        <begin position="1"/>
        <end position="84"/>
    </location>
</feature>
<organism evidence="2 3">
    <name type="scientific">Mucuna pruriens</name>
    <name type="common">Velvet bean</name>
    <name type="synonym">Dolichos pruriens</name>
    <dbReference type="NCBI Taxonomy" id="157652"/>
    <lineage>
        <taxon>Eukaryota</taxon>
        <taxon>Viridiplantae</taxon>
        <taxon>Streptophyta</taxon>
        <taxon>Embryophyta</taxon>
        <taxon>Tracheophyta</taxon>
        <taxon>Spermatophyta</taxon>
        <taxon>Magnoliopsida</taxon>
        <taxon>eudicotyledons</taxon>
        <taxon>Gunneridae</taxon>
        <taxon>Pentapetalae</taxon>
        <taxon>rosids</taxon>
        <taxon>fabids</taxon>
        <taxon>Fabales</taxon>
        <taxon>Fabaceae</taxon>
        <taxon>Papilionoideae</taxon>
        <taxon>50 kb inversion clade</taxon>
        <taxon>NPAAA clade</taxon>
        <taxon>indigoferoid/millettioid clade</taxon>
        <taxon>Phaseoleae</taxon>
        <taxon>Mucuna</taxon>
    </lineage>
</organism>
<dbReference type="InterPro" id="IPR036397">
    <property type="entry name" value="RNaseH_sf"/>
</dbReference>
<dbReference type="EMBL" id="QJKJ01000601">
    <property type="protein sequence ID" value="RDY11667.1"/>
    <property type="molecule type" value="Genomic_DNA"/>
</dbReference>